<feature type="transmembrane region" description="Helical" evidence="10">
    <location>
        <begin position="183"/>
        <end position="201"/>
    </location>
</feature>
<feature type="transmembrane region" description="Helical" evidence="10">
    <location>
        <begin position="39"/>
        <end position="59"/>
    </location>
</feature>
<evidence type="ECO:0000256" key="2">
    <source>
        <dbReference type="ARBA" id="ARBA00022448"/>
    </source>
</evidence>
<feature type="domain" description="ABC transporter" evidence="11">
    <location>
        <begin position="360"/>
        <end position="594"/>
    </location>
</feature>
<dbReference type="KEGG" id="cts:Ctha_1537"/>
<dbReference type="FunFam" id="1.20.1560.10:FF:000011">
    <property type="entry name" value="Multidrug ABC transporter ATP-binding protein"/>
    <property type="match status" value="1"/>
</dbReference>
<evidence type="ECO:0000256" key="3">
    <source>
        <dbReference type="ARBA" id="ARBA00022475"/>
    </source>
</evidence>
<dbReference type="Gene3D" id="3.40.50.300">
    <property type="entry name" value="P-loop containing nucleotide triphosphate hydrolases"/>
    <property type="match status" value="1"/>
</dbReference>
<dbReference type="HOGENOM" id="CLU_000604_84_3_10"/>
<dbReference type="SUPFAM" id="SSF52540">
    <property type="entry name" value="P-loop containing nucleoside triphosphate hydrolases"/>
    <property type="match status" value="1"/>
</dbReference>
<evidence type="ECO:0000256" key="1">
    <source>
        <dbReference type="ARBA" id="ARBA00004651"/>
    </source>
</evidence>
<dbReference type="InterPro" id="IPR003439">
    <property type="entry name" value="ABC_transporter-like_ATP-bd"/>
</dbReference>
<name>B3QS51_CHLT3</name>
<dbReference type="InterPro" id="IPR039421">
    <property type="entry name" value="Type_1_exporter"/>
</dbReference>
<dbReference type="PANTHER" id="PTHR43394">
    <property type="entry name" value="ATP-DEPENDENT PERMEASE MDL1, MITOCHONDRIAL"/>
    <property type="match status" value="1"/>
</dbReference>
<dbReference type="FunFam" id="3.40.50.300:FF:000287">
    <property type="entry name" value="Multidrug ABC transporter ATP-binding protein"/>
    <property type="match status" value="1"/>
</dbReference>
<evidence type="ECO:0000256" key="4">
    <source>
        <dbReference type="ARBA" id="ARBA00022692"/>
    </source>
</evidence>
<feature type="domain" description="ABC transmembrane type-1" evidence="12">
    <location>
        <begin position="44"/>
        <end position="326"/>
    </location>
</feature>
<evidence type="ECO:0000256" key="8">
    <source>
        <dbReference type="ARBA" id="ARBA00023136"/>
    </source>
</evidence>
<dbReference type="GO" id="GO:0016887">
    <property type="term" value="F:ATP hydrolysis activity"/>
    <property type="evidence" value="ECO:0007669"/>
    <property type="project" value="InterPro"/>
</dbReference>
<evidence type="ECO:0000259" key="11">
    <source>
        <dbReference type="PROSITE" id="PS50893"/>
    </source>
</evidence>
<dbReference type="InterPro" id="IPR011527">
    <property type="entry name" value="ABC1_TM_dom"/>
</dbReference>
<dbReference type="Gene3D" id="1.20.1560.10">
    <property type="entry name" value="ABC transporter type 1, transmembrane domain"/>
    <property type="match status" value="1"/>
</dbReference>
<feature type="transmembrane region" description="Helical" evidence="10">
    <location>
        <begin position="79"/>
        <end position="104"/>
    </location>
</feature>
<evidence type="ECO:0000259" key="12">
    <source>
        <dbReference type="PROSITE" id="PS50929"/>
    </source>
</evidence>
<evidence type="ECO:0000256" key="7">
    <source>
        <dbReference type="ARBA" id="ARBA00022989"/>
    </source>
</evidence>
<evidence type="ECO:0000256" key="9">
    <source>
        <dbReference type="SAM" id="MobiDB-lite"/>
    </source>
</evidence>
<dbReference type="PROSITE" id="PS50893">
    <property type="entry name" value="ABC_TRANSPORTER_2"/>
    <property type="match status" value="1"/>
</dbReference>
<proteinExistence type="predicted"/>
<dbReference type="Proteomes" id="UP000001208">
    <property type="component" value="Chromosome"/>
</dbReference>
<dbReference type="GO" id="GO:0005886">
    <property type="term" value="C:plasma membrane"/>
    <property type="evidence" value="ECO:0007669"/>
    <property type="project" value="UniProtKB-SubCell"/>
</dbReference>
<gene>
    <name evidence="13" type="ordered locus">Ctha_1537</name>
</gene>
<keyword evidence="7 10" id="KW-1133">Transmembrane helix</keyword>
<dbReference type="eggNOG" id="COG1132">
    <property type="taxonomic scope" value="Bacteria"/>
</dbReference>
<feature type="transmembrane region" description="Helical" evidence="10">
    <location>
        <begin position="263"/>
        <end position="284"/>
    </location>
</feature>
<keyword evidence="3" id="KW-1003">Cell membrane</keyword>
<keyword evidence="5" id="KW-0547">Nucleotide-binding</keyword>
<evidence type="ECO:0000256" key="10">
    <source>
        <dbReference type="SAM" id="Phobius"/>
    </source>
</evidence>
<dbReference type="Pfam" id="PF00005">
    <property type="entry name" value="ABC_tran"/>
    <property type="match status" value="1"/>
</dbReference>
<dbReference type="OrthoDB" id="593815at2"/>
<dbReference type="RefSeq" id="WP_012500080.1">
    <property type="nucleotide sequence ID" value="NC_011026.1"/>
</dbReference>
<dbReference type="CDD" id="cd18544">
    <property type="entry name" value="ABC_6TM_TmrA_like"/>
    <property type="match status" value="1"/>
</dbReference>
<comment type="subcellular location">
    <subcellularLocation>
        <location evidence="1">Cell membrane</location>
        <topology evidence="1">Multi-pass membrane protein</topology>
    </subcellularLocation>
</comment>
<keyword evidence="6" id="KW-0067">ATP-binding</keyword>
<dbReference type="PROSITE" id="PS50929">
    <property type="entry name" value="ABC_TM1F"/>
    <property type="match status" value="1"/>
</dbReference>
<keyword evidence="4 10" id="KW-0812">Transmembrane</keyword>
<dbReference type="CDD" id="cd03254">
    <property type="entry name" value="ABCC_Glucan_exporter_like"/>
    <property type="match status" value="1"/>
</dbReference>
<dbReference type="GO" id="GO:0005524">
    <property type="term" value="F:ATP binding"/>
    <property type="evidence" value="ECO:0007669"/>
    <property type="project" value="UniProtKB-KW"/>
</dbReference>
<dbReference type="Pfam" id="PF00664">
    <property type="entry name" value="ABC_membrane"/>
    <property type="match status" value="1"/>
</dbReference>
<dbReference type="SMART" id="SM00382">
    <property type="entry name" value="AAA"/>
    <property type="match status" value="1"/>
</dbReference>
<evidence type="ECO:0000256" key="5">
    <source>
        <dbReference type="ARBA" id="ARBA00022741"/>
    </source>
</evidence>
<evidence type="ECO:0000256" key="6">
    <source>
        <dbReference type="ARBA" id="ARBA00022840"/>
    </source>
</evidence>
<dbReference type="SUPFAM" id="SSF90123">
    <property type="entry name" value="ABC transporter transmembrane region"/>
    <property type="match status" value="1"/>
</dbReference>
<dbReference type="InterPro" id="IPR027417">
    <property type="entry name" value="P-loop_NTPase"/>
</dbReference>
<dbReference type="PANTHER" id="PTHR43394:SF1">
    <property type="entry name" value="ATP-BINDING CASSETTE SUB-FAMILY B MEMBER 10, MITOCHONDRIAL"/>
    <property type="match status" value="1"/>
</dbReference>
<dbReference type="GO" id="GO:0015421">
    <property type="term" value="F:ABC-type oligopeptide transporter activity"/>
    <property type="evidence" value="ECO:0007669"/>
    <property type="project" value="TreeGrafter"/>
</dbReference>
<evidence type="ECO:0000313" key="14">
    <source>
        <dbReference type="Proteomes" id="UP000001208"/>
    </source>
</evidence>
<dbReference type="InterPro" id="IPR003593">
    <property type="entry name" value="AAA+_ATPase"/>
</dbReference>
<organism evidence="13 14">
    <name type="scientific">Chloroherpeton thalassium (strain ATCC 35110 / GB-78)</name>
    <dbReference type="NCBI Taxonomy" id="517418"/>
    <lineage>
        <taxon>Bacteria</taxon>
        <taxon>Pseudomonadati</taxon>
        <taxon>Chlorobiota</taxon>
        <taxon>Chlorobiia</taxon>
        <taxon>Chlorobiales</taxon>
        <taxon>Chloroherpetonaceae</taxon>
        <taxon>Chloroherpeton</taxon>
    </lineage>
</organism>
<dbReference type="InterPro" id="IPR036640">
    <property type="entry name" value="ABC1_TM_sf"/>
</dbReference>
<feature type="transmembrane region" description="Helical" evidence="10">
    <location>
        <begin position="159"/>
        <end position="177"/>
    </location>
</feature>
<evidence type="ECO:0000313" key="13">
    <source>
        <dbReference type="EMBL" id="ACF13996.1"/>
    </source>
</evidence>
<feature type="region of interest" description="Disordered" evidence="9">
    <location>
        <begin position="1"/>
        <end position="22"/>
    </location>
</feature>
<dbReference type="EMBL" id="CP001100">
    <property type="protein sequence ID" value="ACF13996.1"/>
    <property type="molecule type" value="Genomic_DNA"/>
</dbReference>
<sequence length="617" mass="69447">MNKGQGFQIQADAPTSGKGSGKGIDRALLKRLLHYVQPYKGLLIAATFLTIFGAGLSPLRPYLTKIAVDDYIAKNDLEGLVHISLLLGLVVLLDSAKIYGATYLTQLLGQRAVMALRMDIFKHLQKLSLRFFDRNPIGRLMTRATNDVESLNEMLSSGLVALIGDVFQLTFIIVLMIMLDWQLTLVTMSVLPIMVYITFLFKKKVRVVYQDVRTQVARLNSFLQEHITGMATIQLFGREPQEFEKHTEISAAHRDANIRSIHYYSIFYPTIEFLSSVAMGLIIWHSGARMLDGTLTVGIVISFVQFVTQFFRPLQDLSEKYNIMQTAISSAERIFSLLDEKEIIDEPKNPIALKEVKGHIRFENVSFAYNDENWVLRDIDFEVKPGEKVAIVGATGSGKTTIISLLSRFYDIQKGTISIDGNDIKQIHERVLRQHLGVVMQDVFLFSGTIRENITLGNPDITDEDIQKAAKLVGAAAFIQKLPGGYDYQVMERGGALSTGQRQLISFVRAMVYNPKILILDEATSSVDTETEYLIESAMQTLMKGRTSIVIAHRLSTVQRADKIIVLHKGVIREVGSHQELLQKRGLYYKLYLLQYPELLHKQAGFDEESLNTDVLS</sequence>
<protein>
    <submittedName>
        <fullName evidence="13">ABC transporter-related protein</fullName>
    </submittedName>
</protein>
<dbReference type="AlphaFoldDB" id="B3QS51"/>
<dbReference type="STRING" id="517418.Ctha_1537"/>
<keyword evidence="8 10" id="KW-0472">Membrane</keyword>
<reference evidence="13 14" key="1">
    <citation type="submission" date="2008-06" db="EMBL/GenBank/DDBJ databases">
        <title>Complete sequence of Chloroherpeton thalassium ATCC 35110.</title>
        <authorList>
            <consortium name="US DOE Joint Genome Institute"/>
            <person name="Lucas S."/>
            <person name="Copeland A."/>
            <person name="Lapidus A."/>
            <person name="Glavina del Rio T."/>
            <person name="Dalin E."/>
            <person name="Tice H."/>
            <person name="Bruce D."/>
            <person name="Goodwin L."/>
            <person name="Pitluck S."/>
            <person name="Schmutz J."/>
            <person name="Larimer F."/>
            <person name="Land M."/>
            <person name="Hauser L."/>
            <person name="Kyrpides N."/>
            <person name="Mikhailova N."/>
            <person name="Liu Z."/>
            <person name="Li T."/>
            <person name="Zhao F."/>
            <person name="Overmann J."/>
            <person name="Bryant D.A."/>
            <person name="Richardson P."/>
        </authorList>
    </citation>
    <scope>NUCLEOTIDE SEQUENCE [LARGE SCALE GENOMIC DNA]</scope>
    <source>
        <strain evidence="14">ATCC 35110 / GB-78</strain>
    </source>
</reference>
<keyword evidence="2" id="KW-0813">Transport</keyword>
<keyword evidence="14" id="KW-1185">Reference proteome</keyword>
<accession>B3QS51</accession>